<gene>
    <name evidence="8" type="ORF">AA106555_0445</name>
</gene>
<dbReference type="PANTHER" id="PTHR43161:SF9">
    <property type="entry name" value="SORBITOL DEHYDROGENASE"/>
    <property type="match status" value="1"/>
</dbReference>
<reference evidence="8 9" key="1">
    <citation type="submission" date="2013-04" db="EMBL/GenBank/DDBJ databases">
        <title>The genome sequencing project of 58 acetic acid bacteria.</title>
        <authorList>
            <person name="Okamoto-Kainuma A."/>
            <person name="Ishikawa M."/>
            <person name="Umino S."/>
            <person name="Koizumi Y."/>
            <person name="Shiwa Y."/>
            <person name="Yoshikawa H."/>
            <person name="Matsutani M."/>
            <person name="Matsushita K."/>
        </authorList>
    </citation>
    <scope>NUCLEOTIDE SEQUENCE [LARGE SCALE GENOMIC DNA]</scope>
    <source>
        <strain evidence="8 9">NBRC 106555</strain>
    </source>
</reference>
<comment type="caution">
    <text evidence="8">The sequence shown here is derived from an EMBL/GenBank/DDBJ whole genome shotgun (WGS) entry which is preliminary data.</text>
</comment>
<evidence type="ECO:0000256" key="1">
    <source>
        <dbReference type="ARBA" id="ARBA00001947"/>
    </source>
</evidence>
<accession>A0ABQ0QN63</accession>
<organism evidence="8 9">
    <name type="scientific">Neokomagataea thailandica NBRC 106555</name>
    <dbReference type="NCBI Taxonomy" id="1223520"/>
    <lineage>
        <taxon>Bacteria</taxon>
        <taxon>Pseudomonadati</taxon>
        <taxon>Pseudomonadota</taxon>
        <taxon>Alphaproteobacteria</taxon>
        <taxon>Acetobacterales</taxon>
        <taxon>Acetobacteraceae</taxon>
        <taxon>Neokomagataea</taxon>
    </lineage>
</organism>
<dbReference type="Gene3D" id="3.40.50.720">
    <property type="entry name" value="NAD(P)-binding Rossmann-like Domain"/>
    <property type="match status" value="1"/>
</dbReference>
<dbReference type="EMBL" id="BAQC01000009">
    <property type="protein sequence ID" value="GBR51129.1"/>
    <property type="molecule type" value="Genomic_DNA"/>
</dbReference>
<dbReference type="SUPFAM" id="SSF50129">
    <property type="entry name" value="GroES-like"/>
    <property type="match status" value="1"/>
</dbReference>
<dbReference type="InterPro" id="IPR036291">
    <property type="entry name" value="NAD(P)-bd_dom_sf"/>
</dbReference>
<sequence length="346" mass="37244">MVELLQPKLTKALVIHHQDDLRLDTLPVTAPSADEAIIRLSWGGICGSDMHYFAHGGVGTSVLKEPMILGHEVSGVVESLGTANAHFKIGDAVAIHPALPCGKCPECLRKAEHLCRHMRFFGSAALTPHTNGGFREHMTVNLSQLFKLPENLDLQTACLAEPLSVALHAIVRAGDVKGRNIMVQGAGPIGALIVAGLKVAGAKTIIATDLQDFPLETARHLGATATFNTAHSVHDNEYDIVFEATGVPKAFESAVKCTQKGGVLVQVGMFPPGEVSVPLSQIISREIDYRGTFRFNREFGNALTILSQNPWIASGLITQTFPLDKYSDAFKVCANRKISSKVLLEI</sequence>
<evidence type="ECO:0000259" key="7">
    <source>
        <dbReference type="Pfam" id="PF08240"/>
    </source>
</evidence>
<dbReference type="Gene3D" id="3.90.180.10">
    <property type="entry name" value="Medium-chain alcohol dehydrogenases, catalytic domain"/>
    <property type="match status" value="1"/>
</dbReference>
<dbReference type="Pfam" id="PF08240">
    <property type="entry name" value="ADH_N"/>
    <property type="match status" value="1"/>
</dbReference>
<keyword evidence="9" id="KW-1185">Reference proteome</keyword>
<proteinExistence type="inferred from homology"/>
<feature type="domain" description="Alcohol dehydrogenase-like C-terminal" evidence="6">
    <location>
        <begin position="188"/>
        <end position="306"/>
    </location>
</feature>
<keyword evidence="4" id="KW-0862">Zinc</keyword>
<comment type="cofactor">
    <cofactor evidence="1">
        <name>Zn(2+)</name>
        <dbReference type="ChEBI" id="CHEBI:29105"/>
    </cofactor>
</comment>
<keyword evidence="5" id="KW-0560">Oxidoreductase</keyword>
<dbReference type="Pfam" id="PF00107">
    <property type="entry name" value="ADH_zinc_N"/>
    <property type="match status" value="1"/>
</dbReference>
<evidence type="ECO:0000259" key="6">
    <source>
        <dbReference type="Pfam" id="PF00107"/>
    </source>
</evidence>
<dbReference type="Proteomes" id="UP001062632">
    <property type="component" value="Unassembled WGS sequence"/>
</dbReference>
<evidence type="ECO:0000256" key="5">
    <source>
        <dbReference type="ARBA" id="ARBA00023002"/>
    </source>
</evidence>
<dbReference type="PANTHER" id="PTHR43161">
    <property type="entry name" value="SORBITOL DEHYDROGENASE"/>
    <property type="match status" value="1"/>
</dbReference>
<evidence type="ECO:0000313" key="8">
    <source>
        <dbReference type="EMBL" id="GBR51129.1"/>
    </source>
</evidence>
<protein>
    <submittedName>
        <fullName evidence="8">Zinc-dependent alcohol dehydrogenase</fullName>
    </submittedName>
</protein>
<name>A0ABQ0QN63_9PROT</name>
<evidence type="ECO:0000256" key="2">
    <source>
        <dbReference type="ARBA" id="ARBA00008072"/>
    </source>
</evidence>
<evidence type="ECO:0000256" key="4">
    <source>
        <dbReference type="ARBA" id="ARBA00022833"/>
    </source>
</evidence>
<dbReference type="SUPFAM" id="SSF51735">
    <property type="entry name" value="NAD(P)-binding Rossmann-fold domains"/>
    <property type="match status" value="1"/>
</dbReference>
<dbReference type="CDD" id="cd08232">
    <property type="entry name" value="idonate-5-DH"/>
    <property type="match status" value="1"/>
</dbReference>
<keyword evidence="3" id="KW-0479">Metal-binding</keyword>
<evidence type="ECO:0000256" key="3">
    <source>
        <dbReference type="ARBA" id="ARBA00022723"/>
    </source>
</evidence>
<evidence type="ECO:0000313" key="9">
    <source>
        <dbReference type="Proteomes" id="UP001062632"/>
    </source>
</evidence>
<dbReference type="InterPro" id="IPR011032">
    <property type="entry name" value="GroES-like_sf"/>
</dbReference>
<dbReference type="InterPro" id="IPR013149">
    <property type="entry name" value="ADH-like_C"/>
</dbReference>
<dbReference type="RefSeq" id="WP_267298705.1">
    <property type="nucleotide sequence ID" value="NZ_BAQC01000009.1"/>
</dbReference>
<dbReference type="InterPro" id="IPR013154">
    <property type="entry name" value="ADH-like_N"/>
</dbReference>
<comment type="similarity">
    <text evidence="2">Belongs to the zinc-containing alcohol dehydrogenase family.</text>
</comment>
<feature type="domain" description="Alcohol dehydrogenase-like N-terminal" evidence="7">
    <location>
        <begin position="33"/>
        <end position="150"/>
    </location>
</feature>